<dbReference type="Pfam" id="PF12874">
    <property type="entry name" value="zf-met"/>
    <property type="match status" value="1"/>
</dbReference>
<accession>A0A1W4X3D9</accession>
<keyword evidence="5" id="KW-1185">Reference proteome</keyword>
<gene>
    <name evidence="6" type="primary">LOC108738138</name>
</gene>
<evidence type="ECO:0000313" key="5">
    <source>
        <dbReference type="Proteomes" id="UP000192223"/>
    </source>
</evidence>
<dbReference type="Proteomes" id="UP000192223">
    <property type="component" value="Unplaced"/>
</dbReference>
<dbReference type="Gene3D" id="3.40.1800.20">
    <property type="match status" value="1"/>
</dbReference>
<keyword evidence="2" id="KW-0862">Zinc</keyword>
<dbReference type="GO" id="GO:0005634">
    <property type="term" value="C:nucleus"/>
    <property type="evidence" value="ECO:0007669"/>
    <property type="project" value="InterPro"/>
</dbReference>
<dbReference type="InterPro" id="IPR012934">
    <property type="entry name" value="Znf_AD"/>
</dbReference>
<dbReference type="InParanoid" id="A0A1W4X3D9"/>
<evidence type="ECO:0000313" key="6">
    <source>
        <dbReference type="RefSeq" id="XP_018326893.1"/>
    </source>
</evidence>
<dbReference type="PROSITE" id="PS50157">
    <property type="entry name" value="ZINC_FINGER_C2H2_2"/>
    <property type="match status" value="1"/>
</dbReference>
<feature type="binding site" evidence="2">
    <location>
        <position position="8"/>
    </location>
    <ligand>
        <name>Zn(2+)</name>
        <dbReference type="ChEBI" id="CHEBI:29105"/>
    </ligand>
</feature>
<evidence type="ECO:0000259" key="4">
    <source>
        <dbReference type="PROSITE" id="PS51915"/>
    </source>
</evidence>
<dbReference type="KEGG" id="apln:108738138"/>
<feature type="domain" description="C2H2-type" evidence="3">
    <location>
        <begin position="449"/>
        <end position="473"/>
    </location>
</feature>
<protein>
    <submittedName>
        <fullName evidence="6">Uncharacterized protein LOC108738138 isoform X1</fullName>
    </submittedName>
</protein>
<proteinExistence type="predicted"/>
<evidence type="ECO:0000259" key="3">
    <source>
        <dbReference type="PROSITE" id="PS50157"/>
    </source>
</evidence>
<dbReference type="PROSITE" id="PS00028">
    <property type="entry name" value="ZINC_FINGER_C2H2_1"/>
    <property type="match status" value="1"/>
</dbReference>
<evidence type="ECO:0000256" key="2">
    <source>
        <dbReference type="PROSITE-ProRule" id="PRU01263"/>
    </source>
</evidence>
<dbReference type="SMART" id="SM00868">
    <property type="entry name" value="zf-AD"/>
    <property type="match status" value="1"/>
</dbReference>
<dbReference type="SUPFAM" id="SSF57716">
    <property type="entry name" value="Glucocorticoid receptor-like (DNA-binding domain)"/>
    <property type="match status" value="1"/>
</dbReference>
<dbReference type="AlphaFoldDB" id="A0A1W4X3D9"/>
<feature type="binding site" evidence="2">
    <location>
        <position position="11"/>
    </location>
    <ligand>
        <name>Zn(2+)</name>
        <dbReference type="ChEBI" id="CHEBI:29105"/>
    </ligand>
</feature>
<dbReference type="OrthoDB" id="8922241at2759"/>
<feature type="domain" description="ZAD" evidence="4">
    <location>
        <begin position="6"/>
        <end position="80"/>
    </location>
</feature>
<feature type="binding site" evidence="2">
    <location>
        <position position="56"/>
    </location>
    <ligand>
        <name>Zn(2+)</name>
        <dbReference type="ChEBI" id="CHEBI:29105"/>
    </ligand>
</feature>
<evidence type="ECO:0000256" key="1">
    <source>
        <dbReference type="PROSITE-ProRule" id="PRU00042"/>
    </source>
</evidence>
<keyword evidence="1" id="KW-0863">Zinc-finger</keyword>
<organism evidence="5 6">
    <name type="scientific">Agrilus planipennis</name>
    <name type="common">Emerald ash borer</name>
    <name type="synonym">Agrilus marcopoli</name>
    <dbReference type="NCBI Taxonomy" id="224129"/>
    <lineage>
        <taxon>Eukaryota</taxon>
        <taxon>Metazoa</taxon>
        <taxon>Ecdysozoa</taxon>
        <taxon>Arthropoda</taxon>
        <taxon>Hexapoda</taxon>
        <taxon>Insecta</taxon>
        <taxon>Pterygota</taxon>
        <taxon>Neoptera</taxon>
        <taxon>Endopterygota</taxon>
        <taxon>Coleoptera</taxon>
        <taxon>Polyphaga</taxon>
        <taxon>Elateriformia</taxon>
        <taxon>Buprestoidea</taxon>
        <taxon>Buprestidae</taxon>
        <taxon>Agrilinae</taxon>
        <taxon>Agrilus</taxon>
    </lineage>
</organism>
<dbReference type="PROSITE" id="PS51915">
    <property type="entry name" value="ZAD"/>
    <property type="match status" value="1"/>
</dbReference>
<keyword evidence="2" id="KW-0479">Metal-binding</keyword>
<dbReference type="Pfam" id="PF07776">
    <property type="entry name" value="zf-AD"/>
    <property type="match status" value="1"/>
</dbReference>
<name>A0A1W4X3D9_AGRPL</name>
<feature type="binding site" evidence="2">
    <location>
        <position position="53"/>
    </location>
    <ligand>
        <name>Zn(2+)</name>
        <dbReference type="ChEBI" id="CHEBI:29105"/>
    </ligand>
</feature>
<dbReference type="InterPro" id="IPR013087">
    <property type="entry name" value="Znf_C2H2_type"/>
</dbReference>
<dbReference type="GO" id="GO:0008270">
    <property type="term" value="F:zinc ion binding"/>
    <property type="evidence" value="ECO:0007669"/>
    <property type="project" value="UniProtKB-UniRule"/>
</dbReference>
<dbReference type="GeneID" id="108738138"/>
<sequence length="473" mass="54565">MYYLVKFCRICIQTDRKLLDIESLDYDSIKLSEKLKTCTQMVISEESLSTKICTSCIQKLRISYQFHSMCKKSTTILQHHLTELLRGCENLDADKFVNCESLVTLPPSQKVKRKRVGKDERCSLLRKLLSKINEDQVVENVHINGLTKLCDNLMSTTSPLSTTHLHNRHDLKFKSTNRKSNLGNLIRFMKEFDYGYDIKNAKSICNSCDLTPLEKLKRFTNTFFFDHFSDYRNTVIHLRDGFDFDSSEDESMFEKCVDECCDTIKTENNLVQCKEELIIVEPEITVKSEIENDSECDLNDFSFTSNLVQACYDDNETTIIKRETECGSESDEFSFTSDLVQACYDESSNCSPSINFKQEKIGDPESLSPVSKLETITRNINLLEMDKTNLPSSKSTCNSLLSSLTLSYSSLTSGRKMNKMFSPDNIRCRTRGNPFINPQLKKQFLFRSFLCEVCNRRFKSQGYLKAHKSKLRH</sequence>
<dbReference type="RefSeq" id="XP_018326893.1">
    <property type="nucleotide sequence ID" value="XM_018471391.1"/>
</dbReference>
<reference evidence="6" key="1">
    <citation type="submission" date="2025-08" db="UniProtKB">
        <authorList>
            <consortium name="RefSeq"/>
        </authorList>
    </citation>
    <scope>IDENTIFICATION</scope>
    <source>
        <tissue evidence="6">Entire body</tissue>
    </source>
</reference>